<dbReference type="EMBL" id="GBRH01238155">
    <property type="protein sequence ID" value="JAD59740.1"/>
    <property type="molecule type" value="Transcribed_RNA"/>
</dbReference>
<proteinExistence type="predicted"/>
<evidence type="ECO:0000313" key="1">
    <source>
        <dbReference type="EMBL" id="JAD59740.1"/>
    </source>
</evidence>
<reference evidence="1" key="2">
    <citation type="journal article" date="2015" name="Data Brief">
        <title>Shoot transcriptome of the giant reed, Arundo donax.</title>
        <authorList>
            <person name="Barrero R.A."/>
            <person name="Guerrero F.D."/>
            <person name="Moolhuijzen P."/>
            <person name="Goolsby J.A."/>
            <person name="Tidwell J."/>
            <person name="Bellgard S.E."/>
            <person name="Bellgard M.I."/>
        </authorList>
    </citation>
    <scope>NUCLEOTIDE SEQUENCE</scope>
    <source>
        <tissue evidence="1">Shoot tissue taken approximately 20 cm above the soil surface</tissue>
    </source>
</reference>
<accession>A0A0A9BET1</accession>
<name>A0A0A9BET1_ARUDO</name>
<reference evidence="1" key="1">
    <citation type="submission" date="2014-09" db="EMBL/GenBank/DDBJ databases">
        <authorList>
            <person name="Magalhaes I.L.F."/>
            <person name="Oliveira U."/>
            <person name="Santos F.R."/>
            <person name="Vidigal T.H.D.A."/>
            <person name="Brescovit A.D."/>
            <person name="Santos A.J."/>
        </authorList>
    </citation>
    <scope>NUCLEOTIDE SEQUENCE</scope>
    <source>
        <tissue evidence="1">Shoot tissue taken approximately 20 cm above the soil surface</tissue>
    </source>
</reference>
<dbReference type="AlphaFoldDB" id="A0A0A9BET1"/>
<protein>
    <submittedName>
        <fullName evidence="1">Uncharacterized protein</fullName>
    </submittedName>
</protein>
<sequence>MPLEFSLFNSAFLPCCTCLATWRPGRGVACLITSIDQKGDLESAR</sequence>
<organism evidence="1">
    <name type="scientific">Arundo donax</name>
    <name type="common">Giant reed</name>
    <name type="synonym">Donax arundinaceus</name>
    <dbReference type="NCBI Taxonomy" id="35708"/>
    <lineage>
        <taxon>Eukaryota</taxon>
        <taxon>Viridiplantae</taxon>
        <taxon>Streptophyta</taxon>
        <taxon>Embryophyta</taxon>
        <taxon>Tracheophyta</taxon>
        <taxon>Spermatophyta</taxon>
        <taxon>Magnoliopsida</taxon>
        <taxon>Liliopsida</taxon>
        <taxon>Poales</taxon>
        <taxon>Poaceae</taxon>
        <taxon>PACMAD clade</taxon>
        <taxon>Arundinoideae</taxon>
        <taxon>Arundineae</taxon>
        <taxon>Arundo</taxon>
    </lineage>
</organism>